<dbReference type="EMBL" id="AAUJ02000001">
    <property type="protein sequence ID" value="EED65891.1"/>
    <property type="molecule type" value="Genomic_DNA"/>
</dbReference>
<evidence type="ECO:0000313" key="2">
    <source>
        <dbReference type="Proteomes" id="UP000003039"/>
    </source>
</evidence>
<reference evidence="1 2" key="1">
    <citation type="journal article" date="2004" name="Appl. Environ. Microbiol.">
        <title>Mineralization of individual congeners of linear alkylbenzenesulfonate by defined pairs of heterotrophic bacteria.</title>
        <authorList>
            <person name="Schleheck D."/>
            <person name="Knepper T.P."/>
            <person name="Fischer K."/>
            <person name="Cook A.M."/>
        </authorList>
    </citation>
    <scope>NUCLEOTIDE SEQUENCE [LARGE SCALE GENOMIC DNA]</scope>
    <source>
        <strain evidence="2">DSM 14576 / KF-1</strain>
    </source>
</reference>
<organism evidence="1 2">
    <name type="scientific">Comamonas testosteroni (strain DSM 14576 / KF-1)</name>
    <name type="common">Pseudomonas testosteroni</name>
    <dbReference type="NCBI Taxonomy" id="399795"/>
    <lineage>
        <taxon>Bacteria</taxon>
        <taxon>Pseudomonadati</taxon>
        <taxon>Pseudomonadota</taxon>
        <taxon>Betaproteobacteria</taxon>
        <taxon>Burkholderiales</taxon>
        <taxon>Comamonadaceae</taxon>
        <taxon>Comamonas</taxon>
    </lineage>
</organism>
<comment type="caution">
    <text evidence="1">The sequence shown here is derived from an EMBL/GenBank/DDBJ whole genome shotgun (WGS) entry which is preliminary data.</text>
</comment>
<evidence type="ECO:0000313" key="1">
    <source>
        <dbReference type="EMBL" id="EED65891.1"/>
    </source>
</evidence>
<protein>
    <submittedName>
        <fullName evidence="1">Uncharacterized protein</fullName>
    </submittedName>
</protein>
<proteinExistence type="predicted"/>
<dbReference type="Proteomes" id="UP000003039">
    <property type="component" value="Unassembled WGS sequence"/>
</dbReference>
<accession>B7WWI8</accession>
<name>B7WWI8_COMTK</name>
<dbReference type="AlphaFoldDB" id="B7WWI8"/>
<sequence>MKPPPEPLCGFPRVHGALSRFTGGSVRAAGETFAAGRRGRHRPLLGVAALGRVRLTGSGHLIEPKITEKQV</sequence>
<gene>
    <name evidence="1" type="ORF">CtesDRAFT_PD0837</name>
</gene>